<protein>
    <recommendedName>
        <fullName evidence="3">P61</fullName>
    </recommendedName>
</protein>
<feature type="compositionally biased region" description="Basic and acidic residues" evidence="1">
    <location>
        <begin position="509"/>
        <end position="518"/>
    </location>
</feature>
<proteinExistence type="predicted"/>
<evidence type="ECO:0000313" key="2">
    <source>
        <dbReference type="EMBL" id="QQZ02305.1"/>
    </source>
</evidence>
<reference evidence="2" key="1">
    <citation type="journal article" date="2021" name="Plant">
        <title>First report of Rose leaf rosette-associated virus infecting rose (Rosa spp.) in California, USA.</title>
        <authorList>
            <person name="Soltani N."/>
            <person name="Golino D.A."/>
            <person name="Al Rwahnih M."/>
        </authorList>
    </citation>
    <scope>NUCLEOTIDE SEQUENCE</scope>
    <source>
        <strain evidence="2">VP Rose 126</strain>
    </source>
</reference>
<feature type="region of interest" description="Disordered" evidence="1">
    <location>
        <begin position="487"/>
        <end position="518"/>
    </location>
</feature>
<evidence type="ECO:0000256" key="1">
    <source>
        <dbReference type="SAM" id="MobiDB-lite"/>
    </source>
</evidence>
<organism evidence="2">
    <name type="scientific">Rose leaf rosette-associated virus</name>
    <dbReference type="NCBI Taxonomy" id="1543207"/>
    <lineage>
        <taxon>Viruses</taxon>
        <taxon>Riboviria</taxon>
        <taxon>Orthornavirae</taxon>
        <taxon>Kitrinoviricota</taxon>
        <taxon>Alsuviricetes</taxon>
        <taxon>Martellivirales</taxon>
        <taxon>Closteroviridae</taxon>
        <taxon>Closterovirus</taxon>
        <taxon>Closterovirus rosafolium</taxon>
    </lineage>
</organism>
<name>A0A7U1BMP4_9CLOS</name>
<dbReference type="InterPro" id="IPR004909">
    <property type="entry name" value="Vir_Hsp90"/>
</dbReference>
<sequence length="518" mass="59518">MLPTHEWGSLFRGVYGEPMWNQFLSDAVKTYNSNDFQEDHTMKNHTKISAKTLRSAPMGSRDHELALLHHSNNITGWSDICGIPKSMFLQGSEEVRSDVTLHMDVDPTKVGCRFPMGAVEAFITEKCDRGEVTKVRIEHSWALSNACGKLVDADDLHEYKMMVFGEKSKDVAIDAVDSSFGDYLSYCLGLYKKCTVATDSEMRVRAEFFKYLAEVVNVYDFNYNEPSDNPILTGIMLDFVLSGKIFPSSYSVNLTNLRKFIYDFLPMILKIWVVTPVKEHFDERLIPPCELVDLAMDVPKFNLHDLNTVIKGNLRGLEIICEDPIMISISEIIFSKLEADNVGLDKKLLREGLFLYYGKYCTAKTRVVPRPLKFCVRGVEINLSGVESWFSRAQFAELNVNFRRDFMSYHVGEALQVYKSYGVRYPPKSDYTVPLNMAYLNFDFFKGVKDNVVSDEEHYHLKRICAAVDAKCRNLYSLRKPSESDMRRRFGVKGRRERREVRTPNVLKTEQRAHSVTR</sequence>
<dbReference type="Pfam" id="PF03225">
    <property type="entry name" value="Viral_Hsp90"/>
    <property type="match status" value="1"/>
</dbReference>
<evidence type="ECO:0008006" key="3">
    <source>
        <dbReference type="Google" id="ProtNLM"/>
    </source>
</evidence>
<dbReference type="EMBL" id="MW056181">
    <property type="protein sequence ID" value="QQZ02305.1"/>
    <property type="molecule type" value="Genomic_RNA"/>
</dbReference>
<accession>A0A7U1BMP4</accession>